<keyword evidence="4 6" id="KW-0457">Lysine biosynthesis</keyword>
<dbReference type="InterPro" id="IPR022653">
    <property type="entry name" value="De-COase2_pyr-phos_BS"/>
</dbReference>
<evidence type="ECO:0000256" key="5">
    <source>
        <dbReference type="ARBA" id="ARBA00023239"/>
    </source>
</evidence>
<dbReference type="HAMAP" id="MF_02120">
    <property type="entry name" value="LysA"/>
    <property type="match status" value="1"/>
</dbReference>
<evidence type="ECO:0000259" key="7">
    <source>
        <dbReference type="Pfam" id="PF00278"/>
    </source>
</evidence>
<feature type="domain" description="Orn/DAP/Arg decarboxylase 2 N-terminal" evidence="8">
    <location>
        <begin position="258"/>
        <end position="371"/>
    </location>
</feature>
<sequence>MSETSSPSAAADAASPLAPEWLAVPADLNELVPALWAHDAVRGPGGQLALAGLAVSDVKARYGSPVFVLSEADFRARARAFKDAFDSAFADICGGVDVYYAGKSFLCTAVAAWVREEGLRVDTASGGELAVALRAGTPGELIGLHGNNKSDAEIGRALDAGVGRIIVDSLDELERVAAIAAARGTDTPGSGVDGAEAPRAKVMLRLTPGVHAHTHEFIATAHEDQKFGLSMAPGTASAGFSGAGSEGAESAGAGAGSASMAEEAVAAAAGHDSIELLGVHCHIGSQIFEPEGFEAAAVKLLAFVADMRAAYGVELPELDLGGGYGIAYVPGDTPRPPAEIATALAGVVRETCAALGITAPRISIEPGRAIVGPTTFTLYEVGTIKDVVVDVPGVDAPGVDAPGAGAQNAGATAVRRYVSVDGGMSDNPRPVLYDADYSVVLANRASDAPPQLTRVVGKHCESGDIVVRDAYLPADVRAGDLLAVPGTGAYCWALSSNYNYLTRPGVLAVRDGEARWIVRPETEDDLLSRDMGV</sequence>
<dbReference type="Pfam" id="PF02784">
    <property type="entry name" value="Orn_Arg_deC_N"/>
    <property type="match status" value="2"/>
</dbReference>
<feature type="binding site" evidence="6">
    <location>
        <position position="490"/>
    </location>
    <ligand>
        <name>substrate</name>
    </ligand>
</feature>
<comment type="function">
    <text evidence="6">Specifically catalyzes the decarboxylation of meso-diaminopimelate (meso-DAP) to L-lysine.</text>
</comment>
<comment type="cofactor">
    <cofactor evidence="1 6">
        <name>pyridoxal 5'-phosphate</name>
        <dbReference type="ChEBI" id="CHEBI:597326"/>
    </cofactor>
</comment>
<dbReference type="PROSITE" id="PS00879">
    <property type="entry name" value="ODR_DC_2_2"/>
    <property type="match status" value="1"/>
</dbReference>
<keyword evidence="3 6" id="KW-0663">Pyridoxal phosphate</keyword>
<name>A0ABM7PWT4_SINCY</name>
<evidence type="ECO:0000256" key="2">
    <source>
        <dbReference type="ARBA" id="ARBA00022793"/>
    </source>
</evidence>
<dbReference type="InterPro" id="IPR022643">
    <property type="entry name" value="De-COase2_C"/>
</dbReference>
<dbReference type="PRINTS" id="PR01181">
    <property type="entry name" value="DAPDCRBXLASE"/>
</dbReference>
<accession>A0ABM7PWT4</accession>
<dbReference type="EC" id="4.1.1.20" evidence="6"/>
<evidence type="ECO:0000256" key="6">
    <source>
        <dbReference type="HAMAP-Rule" id="MF_02120"/>
    </source>
</evidence>
<evidence type="ECO:0000256" key="4">
    <source>
        <dbReference type="ARBA" id="ARBA00023154"/>
    </source>
</evidence>
<keyword evidence="2 6" id="KW-0210">Decarboxylase</keyword>
<feature type="binding site" evidence="6">
    <location>
        <position position="433"/>
    </location>
    <ligand>
        <name>substrate</name>
    </ligand>
</feature>
<keyword evidence="5 6" id="KW-0456">Lyase</keyword>
<keyword evidence="6" id="KW-0028">Amino-acid biosynthesis</keyword>
<feature type="binding site" evidence="6">
    <location>
        <position position="461"/>
    </location>
    <ligand>
        <name>substrate</name>
    </ligand>
</feature>
<feature type="binding site" evidence="6">
    <location>
        <position position="429"/>
    </location>
    <ligand>
        <name>substrate</name>
    </ligand>
</feature>
<evidence type="ECO:0000256" key="3">
    <source>
        <dbReference type="ARBA" id="ARBA00022898"/>
    </source>
</evidence>
<gene>
    <name evidence="6 9" type="primary">lysA</name>
    <name evidence="9" type="ORF">SCMU_25360</name>
</gene>
<dbReference type="SUPFAM" id="SSF51419">
    <property type="entry name" value="PLP-binding barrel"/>
    <property type="match status" value="1"/>
</dbReference>
<dbReference type="Proteomes" id="UP001319861">
    <property type="component" value="Chromosome"/>
</dbReference>
<dbReference type="InterPro" id="IPR022657">
    <property type="entry name" value="De-COase2_CS"/>
</dbReference>
<feature type="binding site" evidence="6">
    <location>
        <position position="368"/>
    </location>
    <ligand>
        <name>substrate</name>
    </ligand>
</feature>
<dbReference type="Gene3D" id="2.40.37.10">
    <property type="entry name" value="Lyase, Ornithine Decarboxylase, Chain A, domain 1"/>
    <property type="match status" value="1"/>
</dbReference>
<dbReference type="EMBL" id="AP024525">
    <property type="protein sequence ID" value="BCT76694.1"/>
    <property type="molecule type" value="Genomic_DNA"/>
</dbReference>
<reference evidence="9 10" key="1">
    <citation type="journal article" date="2021" name="J. Biosci. Bioeng.">
        <title>Identification and characterization of a chc gene cluster responsible for the aromatization pathway of cyclohexanecarboxylate degradation in Sinomonas cyclohexanicum ATCC 51369.</title>
        <authorList>
            <person name="Yamamoto T."/>
            <person name="Hasegawa Y."/>
            <person name="Lau P.C.K."/>
            <person name="Iwaki H."/>
        </authorList>
    </citation>
    <scope>NUCLEOTIDE SEQUENCE [LARGE SCALE GENOMIC DNA]</scope>
    <source>
        <strain evidence="9 10">ATCC 51369</strain>
    </source>
</reference>
<dbReference type="InterPro" id="IPR009006">
    <property type="entry name" value="Ala_racemase/Decarboxylase_C"/>
</dbReference>
<protein>
    <recommendedName>
        <fullName evidence="6">Diaminopimelate decarboxylase</fullName>
        <shortName evidence="6">DAP decarboxylase</shortName>
        <shortName evidence="6">DAPDC</shortName>
        <ecNumber evidence="6">4.1.1.20</ecNumber>
    </recommendedName>
</protein>
<feature type="binding site" evidence="6">
    <location>
        <position position="323"/>
    </location>
    <ligand>
        <name>pyridoxal 5'-phosphate</name>
        <dbReference type="ChEBI" id="CHEBI:597326"/>
    </ligand>
</feature>
<feature type="domain" description="Orn/DAP/Arg decarboxylase 2 N-terminal" evidence="8">
    <location>
        <begin position="73"/>
        <end position="232"/>
    </location>
</feature>
<comment type="similarity">
    <text evidence="6">Belongs to the Orn/Lys/Arg decarboxylase class-II family. LysA subfamily.</text>
</comment>
<dbReference type="InterPro" id="IPR000183">
    <property type="entry name" value="Orn/DAP/Arg_de-COase"/>
</dbReference>
<dbReference type="SUPFAM" id="SSF50621">
    <property type="entry name" value="Alanine racemase C-terminal domain-like"/>
    <property type="match status" value="1"/>
</dbReference>
<organism evidence="9 10">
    <name type="scientific">Sinomonas cyclohexanicum</name>
    <name type="common">Corynebacterium cyclohexanicum</name>
    <dbReference type="NCBI Taxonomy" id="322009"/>
    <lineage>
        <taxon>Bacteria</taxon>
        <taxon>Bacillati</taxon>
        <taxon>Actinomycetota</taxon>
        <taxon>Actinomycetes</taxon>
        <taxon>Micrococcales</taxon>
        <taxon>Micrococcaceae</taxon>
        <taxon>Sinomonas</taxon>
    </lineage>
</organism>
<dbReference type="InterPro" id="IPR002986">
    <property type="entry name" value="DAP_deCOOHase_LysA"/>
</dbReference>
<dbReference type="PRINTS" id="PR01179">
    <property type="entry name" value="ODADCRBXLASE"/>
</dbReference>
<evidence type="ECO:0000259" key="8">
    <source>
        <dbReference type="Pfam" id="PF02784"/>
    </source>
</evidence>
<proteinExistence type="inferred from homology"/>
<feature type="domain" description="Orn/DAP/Arg decarboxylase 2 C-terminal" evidence="7">
    <location>
        <begin position="415"/>
        <end position="488"/>
    </location>
</feature>
<feature type="binding site" evidence="6">
    <location>
        <begin position="365"/>
        <end position="368"/>
    </location>
    <ligand>
        <name>pyridoxal 5'-phosphate</name>
        <dbReference type="ChEBI" id="CHEBI:597326"/>
    </ligand>
</feature>
<dbReference type="Pfam" id="PF00278">
    <property type="entry name" value="Orn_DAP_Arg_deC"/>
    <property type="match status" value="1"/>
</dbReference>
<evidence type="ECO:0000313" key="9">
    <source>
        <dbReference type="EMBL" id="BCT76694.1"/>
    </source>
</evidence>
<dbReference type="InterPro" id="IPR029066">
    <property type="entry name" value="PLP-binding_barrel"/>
</dbReference>
<dbReference type="PANTHER" id="PTHR43727:SF2">
    <property type="entry name" value="GROUP IV DECARBOXYLASE"/>
    <property type="match status" value="1"/>
</dbReference>
<dbReference type="PROSITE" id="PS00878">
    <property type="entry name" value="ODR_DC_2_1"/>
    <property type="match status" value="1"/>
</dbReference>
<evidence type="ECO:0000256" key="1">
    <source>
        <dbReference type="ARBA" id="ARBA00001933"/>
    </source>
</evidence>
<dbReference type="Gene3D" id="3.20.20.10">
    <property type="entry name" value="Alanine racemase"/>
    <property type="match status" value="1"/>
</dbReference>
<feature type="binding site" evidence="6">
    <location>
        <position position="490"/>
    </location>
    <ligand>
        <name>pyridoxal 5'-phosphate</name>
        <dbReference type="ChEBI" id="CHEBI:597326"/>
    </ligand>
</feature>
<dbReference type="RefSeq" id="WP_229229484.1">
    <property type="nucleotide sequence ID" value="NZ_AP024525.1"/>
</dbReference>
<dbReference type="CDD" id="cd06828">
    <property type="entry name" value="PLPDE_III_DapDC"/>
    <property type="match status" value="1"/>
</dbReference>
<keyword evidence="10" id="KW-1185">Reference proteome</keyword>
<dbReference type="InterPro" id="IPR022644">
    <property type="entry name" value="De-COase2_N"/>
</dbReference>
<comment type="subunit">
    <text evidence="6">Homodimer.</text>
</comment>
<feature type="modified residue" description="N6-(pyridoxal phosphate)lysine" evidence="6">
    <location>
        <position position="103"/>
    </location>
</feature>
<dbReference type="PANTHER" id="PTHR43727">
    <property type="entry name" value="DIAMINOPIMELATE DECARBOXYLASE"/>
    <property type="match status" value="1"/>
</dbReference>
<evidence type="ECO:0000313" key="10">
    <source>
        <dbReference type="Proteomes" id="UP001319861"/>
    </source>
</evidence>
<comment type="catalytic activity">
    <reaction evidence="6">
        <text>meso-2,6-diaminopimelate + H(+) = L-lysine + CO2</text>
        <dbReference type="Rhea" id="RHEA:15101"/>
        <dbReference type="ChEBI" id="CHEBI:15378"/>
        <dbReference type="ChEBI" id="CHEBI:16526"/>
        <dbReference type="ChEBI" id="CHEBI:32551"/>
        <dbReference type="ChEBI" id="CHEBI:57791"/>
        <dbReference type="EC" id="4.1.1.20"/>
    </reaction>
</comment>
<comment type="pathway">
    <text evidence="6">Amino-acid biosynthesis; L-lysine biosynthesis via DAP pathway; L-lysine from DL-2,6-diaminopimelate: step 1/1.</text>
</comment>